<keyword evidence="1" id="KW-0479">Metal-binding</keyword>
<accession>W4JWD6</accession>
<dbReference type="STRING" id="747525.W4JWD6"/>
<dbReference type="GeneID" id="20671316"/>
<dbReference type="HOGENOM" id="CLU_004050_0_0_1"/>
<dbReference type="Gene3D" id="3.30.60.90">
    <property type="match status" value="1"/>
</dbReference>
<evidence type="ECO:0000256" key="2">
    <source>
        <dbReference type="ARBA" id="ARBA00022771"/>
    </source>
</evidence>
<evidence type="ECO:0000313" key="5">
    <source>
        <dbReference type="Proteomes" id="UP000030671"/>
    </source>
</evidence>
<keyword evidence="3" id="KW-0862">Zinc</keyword>
<dbReference type="AlphaFoldDB" id="W4JWD6"/>
<dbReference type="InterPro" id="IPR018247">
    <property type="entry name" value="EF_Hand_1_Ca_BS"/>
</dbReference>
<protein>
    <submittedName>
        <fullName evidence="4">Uncharacterized protein</fullName>
    </submittedName>
</protein>
<sequence>MAFKTVYTLELKRRENEKKIIALYVEMKDMMSVLLQLQGVHDPLAVAPDGSTLVDRLGALSKQTAEDIKKCSNACDTYSKKKLLAKVFQGPLWDTKLLGFVTTFTKRRTEFEFALSVHTSLGVDELNIKLLAVSDTTSAMNAKFVFFVLRYQQKQLKQIVDSQGGPKALLSQDAKLRELLSFKDSSKATESHRSHGPQSDFKTDLYEEPDSAIEKNVAEFTRKFDIQKQQIVAELSMVVVREGDRVIKAMNEGPHEKLVDPGWRGNVKARHFVLALRDFYQEKSPHGHTTAMTLGSTDGNKNSDGWALKYLDVMRVQPILEAFDDDASGFISVGEMNRFTTTRPKDWSLPHWIAFWATGWKSSIIHYKNLIEQIFAKMDGLLPLVLGANQGSVLSYFSSVWTSVRTLTAALEGQFAEKDEDKFKEYVEAEEERLRTNLEAVNYIIDGLDTLSLITGPGRIEKSLFPVIYLLIKHHYEILRLARTKIIHLDDFYKASESMLYVGDAVQFRYDDLKGNFRQQKVDPSKQFEIFASGIFKYVHDEPALWSSDRVKAMEYAVLPYIDAEEDQNIRPEDYLSREYEEELKLDDWVYETEPTPIENKPAKTQRAIVIFSAGIWHGYRYENNGEYTKIPFSMMTLDVRAGEGGGNALKVAAYHAGGRFNATGSYSQESDGTLKVKLEINFAIAWVSTIQFTGTCYSDREVMSGDWGNIQVVFKRMSPQYLRFYPPPVALTSKARALWGFAIAAIVDSVRQRSYSWDYFRERRDTRKEFMALRLRKLHYGVPLTAEELEWYREVSRSLTTADAFFYNSRLQVVRANTCMHDAVQCDNCGGKIGGARIMCLECEPKDTENWDSIDLCENAACVAARVTTEQREDLTSPHEPTHSMMKLHSAMHLRQTGRVDKAAREALKKADRIRCASTILLLEYALAHIFTGQSTDDLFICESCDAKGAHKLDRQSEKHDETHPLIRCQEPQNEQVVKSIEERMATLETRFADMEAKMMGRMDNIERLLQLLLPTNTTDAVDTSPPKLRVSLAP</sequence>
<organism evidence="4 5">
    <name type="scientific">Heterobasidion irregulare (strain TC 32-1)</name>
    <dbReference type="NCBI Taxonomy" id="747525"/>
    <lineage>
        <taxon>Eukaryota</taxon>
        <taxon>Fungi</taxon>
        <taxon>Dikarya</taxon>
        <taxon>Basidiomycota</taxon>
        <taxon>Agaricomycotina</taxon>
        <taxon>Agaricomycetes</taxon>
        <taxon>Russulales</taxon>
        <taxon>Bondarzewiaceae</taxon>
        <taxon>Heterobasidion</taxon>
        <taxon>Heterobasidion annosum species complex</taxon>
    </lineage>
</organism>
<dbReference type="InterPro" id="IPR043145">
    <property type="entry name" value="Znf_ZZ_sf"/>
</dbReference>
<evidence type="ECO:0000313" key="4">
    <source>
        <dbReference type="EMBL" id="ETW77201.1"/>
    </source>
</evidence>
<keyword evidence="2" id="KW-0863">Zinc-finger</keyword>
<proteinExistence type="predicted"/>
<dbReference type="eggNOG" id="ENOG502SXFA">
    <property type="taxonomic scope" value="Eukaryota"/>
</dbReference>
<dbReference type="OrthoDB" id="2122982at2759"/>
<dbReference type="KEGG" id="hir:HETIRDRAFT_327294"/>
<evidence type="ECO:0000256" key="1">
    <source>
        <dbReference type="ARBA" id="ARBA00022723"/>
    </source>
</evidence>
<gene>
    <name evidence="4" type="ORF">HETIRDRAFT_327294</name>
</gene>
<dbReference type="SUPFAM" id="SSF57850">
    <property type="entry name" value="RING/U-box"/>
    <property type="match status" value="1"/>
</dbReference>
<name>W4JWD6_HETIT</name>
<dbReference type="EMBL" id="KI925463">
    <property type="protein sequence ID" value="ETW77201.1"/>
    <property type="molecule type" value="Genomic_DNA"/>
</dbReference>
<dbReference type="PROSITE" id="PS00018">
    <property type="entry name" value="EF_HAND_1"/>
    <property type="match status" value="1"/>
</dbReference>
<dbReference type="InParanoid" id="W4JWD6"/>
<keyword evidence="5" id="KW-1185">Reference proteome</keyword>
<dbReference type="Proteomes" id="UP000030671">
    <property type="component" value="Unassembled WGS sequence"/>
</dbReference>
<dbReference type="RefSeq" id="XP_009550739.1">
    <property type="nucleotide sequence ID" value="XM_009552444.1"/>
</dbReference>
<reference evidence="4 5" key="1">
    <citation type="journal article" date="2012" name="New Phytol.">
        <title>Insight into trade-off between wood decay and parasitism from the genome of a fungal forest pathogen.</title>
        <authorList>
            <person name="Olson A."/>
            <person name="Aerts A."/>
            <person name="Asiegbu F."/>
            <person name="Belbahri L."/>
            <person name="Bouzid O."/>
            <person name="Broberg A."/>
            <person name="Canback B."/>
            <person name="Coutinho P.M."/>
            <person name="Cullen D."/>
            <person name="Dalman K."/>
            <person name="Deflorio G."/>
            <person name="van Diepen L.T."/>
            <person name="Dunand C."/>
            <person name="Duplessis S."/>
            <person name="Durling M."/>
            <person name="Gonthier P."/>
            <person name="Grimwood J."/>
            <person name="Fossdal C.G."/>
            <person name="Hansson D."/>
            <person name="Henrissat B."/>
            <person name="Hietala A."/>
            <person name="Himmelstrand K."/>
            <person name="Hoffmeister D."/>
            <person name="Hogberg N."/>
            <person name="James T.Y."/>
            <person name="Karlsson M."/>
            <person name="Kohler A."/>
            <person name="Kues U."/>
            <person name="Lee Y.H."/>
            <person name="Lin Y.C."/>
            <person name="Lind M."/>
            <person name="Lindquist E."/>
            <person name="Lombard V."/>
            <person name="Lucas S."/>
            <person name="Lunden K."/>
            <person name="Morin E."/>
            <person name="Murat C."/>
            <person name="Park J."/>
            <person name="Raffaello T."/>
            <person name="Rouze P."/>
            <person name="Salamov A."/>
            <person name="Schmutz J."/>
            <person name="Solheim H."/>
            <person name="Stahlberg J."/>
            <person name="Velez H."/>
            <person name="de Vries R.P."/>
            <person name="Wiebenga A."/>
            <person name="Woodward S."/>
            <person name="Yakovlev I."/>
            <person name="Garbelotto M."/>
            <person name="Martin F."/>
            <person name="Grigoriev I.V."/>
            <person name="Stenlid J."/>
        </authorList>
    </citation>
    <scope>NUCLEOTIDE SEQUENCE [LARGE SCALE GENOMIC DNA]</scope>
    <source>
        <strain evidence="4 5">TC 32-1</strain>
    </source>
</reference>
<dbReference type="GO" id="GO:0008270">
    <property type="term" value="F:zinc ion binding"/>
    <property type="evidence" value="ECO:0007669"/>
    <property type="project" value="UniProtKB-KW"/>
</dbReference>
<evidence type="ECO:0000256" key="3">
    <source>
        <dbReference type="ARBA" id="ARBA00022833"/>
    </source>
</evidence>